<dbReference type="EMBL" id="JAMPLM010000002">
    <property type="protein sequence ID" value="MEP1057693.1"/>
    <property type="molecule type" value="Genomic_DNA"/>
</dbReference>
<protein>
    <submittedName>
        <fullName evidence="1">Uncharacterized protein</fullName>
    </submittedName>
</protein>
<name>A0ABV0KEN1_9CYAN</name>
<proteinExistence type="predicted"/>
<gene>
    <name evidence="1" type="ORF">NDI38_04525</name>
</gene>
<evidence type="ECO:0000313" key="2">
    <source>
        <dbReference type="Proteomes" id="UP001476950"/>
    </source>
</evidence>
<dbReference type="Proteomes" id="UP001476950">
    <property type="component" value="Unassembled WGS sequence"/>
</dbReference>
<organism evidence="1 2">
    <name type="scientific">Stenomitos frigidus AS-A4</name>
    <dbReference type="NCBI Taxonomy" id="2933935"/>
    <lineage>
        <taxon>Bacteria</taxon>
        <taxon>Bacillati</taxon>
        <taxon>Cyanobacteriota</taxon>
        <taxon>Cyanophyceae</taxon>
        <taxon>Leptolyngbyales</taxon>
        <taxon>Leptolyngbyaceae</taxon>
        <taxon>Stenomitos</taxon>
    </lineage>
</organism>
<comment type="caution">
    <text evidence="1">The sequence shown here is derived from an EMBL/GenBank/DDBJ whole genome shotgun (WGS) entry which is preliminary data.</text>
</comment>
<reference evidence="1 2" key="1">
    <citation type="submission" date="2022-04" db="EMBL/GenBank/DDBJ databases">
        <title>Positive selection, recombination, and allopatry shape intraspecific diversity of widespread and dominant cyanobacteria.</title>
        <authorList>
            <person name="Wei J."/>
            <person name="Shu W."/>
            <person name="Hu C."/>
        </authorList>
    </citation>
    <scope>NUCLEOTIDE SEQUENCE [LARGE SCALE GENOMIC DNA]</scope>
    <source>
        <strain evidence="1 2">AS-A4</strain>
    </source>
</reference>
<accession>A0ABV0KEN1</accession>
<evidence type="ECO:0000313" key="1">
    <source>
        <dbReference type="EMBL" id="MEP1057693.1"/>
    </source>
</evidence>
<sequence length="125" mass="14035">MSTEIVAKSADDPRSRRYQVGLPLETELFYCAQGEFIRNSSTTRAMEQFLMDRAKASQNVQELRDSILFRSELSGEPPVVVLETFLLKNKYNQVQGVDVPATAKALCKIWGLSTDEELGSEESEV</sequence>
<keyword evidence="2" id="KW-1185">Reference proteome</keyword>